<dbReference type="EMBL" id="QFNK01000090">
    <property type="protein sequence ID" value="PZO86814.1"/>
    <property type="molecule type" value="Genomic_DNA"/>
</dbReference>
<evidence type="ECO:0000313" key="2">
    <source>
        <dbReference type="Proteomes" id="UP000249557"/>
    </source>
</evidence>
<proteinExistence type="predicted"/>
<gene>
    <name evidence="1" type="ORF">DI626_05510</name>
</gene>
<evidence type="ECO:0000313" key="1">
    <source>
        <dbReference type="EMBL" id="PZO86814.1"/>
    </source>
</evidence>
<sequence>MGQSFKYTEPTIWALRKKAKEQSDDASLPANDLNLYTHLFGYDPIRIAADTLGAKSHDAEIRRGSAENPTLNIINPTTNFMIKELASEDPSKA</sequence>
<reference evidence="1 2" key="1">
    <citation type="submission" date="2017-08" db="EMBL/GenBank/DDBJ databases">
        <title>Infants hospitalized years apart are colonized by the same room-sourced microbial strains.</title>
        <authorList>
            <person name="Brooks B."/>
            <person name="Olm M.R."/>
            <person name="Firek B.A."/>
            <person name="Baker R."/>
            <person name="Thomas B.C."/>
            <person name="Morowitz M.J."/>
            <person name="Banfield J.F."/>
        </authorList>
    </citation>
    <scope>NUCLEOTIDE SEQUENCE [LARGE SCALE GENOMIC DNA]</scope>
    <source>
        <strain evidence="1">S2_018_000_R2_104</strain>
    </source>
</reference>
<comment type="caution">
    <text evidence="1">The sequence shown here is derived from an EMBL/GenBank/DDBJ whole genome shotgun (WGS) entry which is preliminary data.</text>
</comment>
<organism evidence="1 2">
    <name type="scientific">Micavibrio aeruginosavorus</name>
    <dbReference type="NCBI Taxonomy" id="349221"/>
    <lineage>
        <taxon>Bacteria</taxon>
        <taxon>Pseudomonadati</taxon>
        <taxon>Bdellovibrionota</taxon>
        <taxon>Bdellovibrionia</taxon>
        <taxon>Bdellovibrionales</taxon>
        <taxon>Pseudobdellovibrionaceae</taxon>
        <taxon>Micavibrio</taxon>
    </lineage>
</organism>
<dbReference type="Proteomes" id="UP000249557">
    <property type="component" value="Unassembled WGS sequence"/>
</dbReference>
<accession>A0A2W4ZWZ0</accession>
<protein>
    <submittedName>
        <fullName evidence="1">Uncharacterized protein</fullName>
    </submittedName>
</protein>
<dbReference type="AlphaFoldDB" id="A0A2W4ZWZ0"/>
<name>A0A2W4ZWZ0_9BACT</name>